<evidence type="ECO:0000313" key="2">
    <source>
        <dbReference type="Proteomes" id="UP001164020"/>
    </source>
</evidence>
<dbReference type="Proteomes" id="UP001164020">
    <property type="component" value="Chromosome"/>
</dbReference>
<gene>
    <name evidence="1" type="ORF">OH818_19325</name>
</gene>
<protein>
    <submittedName>
        <fullName evidence="1">Uncharacterized protein</fullName>
    </submittedName>
</protein>
<evidence type="ECO:0000313" key="1">
    <source>
        <dbReference type="EMBL" id="WAP71375.1"/>
    </source>
</evidence>
<dbReference type="EMBL" id="CP114029">
    <property type="protein sequence ID" value="WAP71375.1"/>
    <property type="molecule type" value="Genomic_DNA"/>
</dbReference>
<accession>A0ABY7CCB4</accession>
<keyword evidence="2" id="KW-1185">Reference proteome</keyword>
<proteinExistence type="predicted"/>
<reference evidence="1" key="1">
    <citation type="submission" date="2022-12" db="EMBL/GenBank/DDBJ databases">
        <title>Jiella pelagia sp. nov., isolated from phosphonate enriched culture of Northwest Pacific surface seawater.</title>
        <authorList>
            <person name="Shin D.Y."/>
            <person name="Hwang C.Y."/>
        </authorList>
    </citation>
    <scope>NUCLEOTIDE SEQUENCE</scope>
    <source>
        <strain evidence="1">HL-NP1</strain>
    </source>
</reference>
<name>A0ABY7CCB4_9HYPH</name>
<organism evidence="1 2">
    <name type="scientific">Jiella pelagia</name>
    <dbReference type="NCBI Taxonomy" id="2986949"/>
    <lineage>
        <taxon>Bacteria</taxon>
        <taxon>Pseudomonadati</taxon>
        <taxon>Pseudomonadota</taxon>
        <taxon>Alphaproteobacteria</taxon>
        <taxon>Hyphomicrobiales</taxon>
        <taxon>Aurantimonadaceae</taxon>
        <taxon>Jiella</taxon>
    </lineage>
</organism>
<sequence>MSRPARRLRRACQERHFARVEAEPAEPGVELDGHGDAAIFPPGPAGAVLDFFERIDGGHGVDALEISDVASGKPHQAVGARRGCRDAQAQRLAEIVHPEIAATARRQGRGHMFQPQPVGIRFQHRGEHRPAIAPAQLGVIGPDDAEIDPQHRRGFDVGFDRRCIQQPHHRRFQRRPNRLLCGQRPGGAHAGPR</sequence>